<keyword evidence="6" id="KW-0472">Membrane</keyword>
<comment type="caution">
    <text evidence="7">The sequence shown here is derived from an EMBL/GenBank/DDBJ whole genome shotgun (WGS) entry which is preliminary data.</text>
</comment>
<name>A0A373FD91_COMTE</name>
<dbReference type="GO" id="GO:0019350">
    <property type="term" value="P:teichoic acid biosynthetic process"/>
    <property type="evidence" value="ECO:0007669"/>
    <property type="project" value="UniProtKB-KW"/>
</dbReference>
<evidence type="ECO:0000256" key="1">
    <source>
        <dbReference type="ARBA" id="ARBA00004202"/>
    </source>
</evidence>
<keyword evidence="8" id="KW-1185">Reference proteome</keyword>
<evidence type="ECO:0000313" key="8">
    <source>
        <dbReference type="Proteomes" id="UP000261948"/>
    </source>
</evidence>
<dbReference type="OrthoDB" id="8887110at2"/>
<sequence>MRRAVNFLFKNITNILLLPLLDWFGDAKEKKIAFVIKRTVPFSGNVRAMADALLEHGGYQLVIYKDGPLGEAGEYWKSQGALVYSRFSVAALRDVMSAGTVVLGHSGRDAMLSRRKRGRRVINLWHGVAIKRIEHLMRPGAWTFKSAKRRYLMRRNSGLYDGMIASSSVDRLTNALAFGVDFDKIHVTGLPRFDYLSPDFCFPDDLQSDISRLDAMLAGRRLVLYAPTFREEEPSALTWLEPAVVQRLKAFLHARNLVLGIRPHPYDQKALNSICDGQWIIDLRPDKFLEPAIPLRAASALVVDYSSIWIDYLLLHRPIVGFMPDMHEYITQERGFIYDLPTVFPGDIFGEWNAVLSALAGLADSGFAIPEKDEKNYWQAENMFLPPESLRFKSTAACMELFFGSGQLPSLPKKKLTN</sequence>
<dbReference type="Gene3D" id="3.40.50.12580">
    <property type="match status" value="1"/>
</dbReference>
<evidence type="ECO:0000256" key="6">
    <source>
        <dbReference type="ARBA" id="ARBA00023136"/>
    </source>
</evidence>
<dbReference type="InterPro" id="IPR007554">
    <property type="entry name" value="Glycerophosphate_synth"/>
</dbReference>
<evidence type="ECO:0000256" key="2">
    <source>
        <dbReference type="ARBA" id="ARBA00010488"/>
    </source>
</evidence>
<dbReference type="SUPFAM" id="SSF53756">
    <property type="entry name" value="UDP-Glycosyltransferase/glycogen phosphorylase"/>
    <property type="match status" value="1"/>
</dbReference>
<dbReference type="InterPro" id="IPR051612">
    <property type="entry name" value="Teichoic_Acid_Biosynth"/>
</dbReference>
<evidence type="ECO:0008006" key="9">
    <source>
        <dbReference type="Google" id="ProtNLM"/>
    </source>
</evidence>
<dbReference type="Proteomes" id="UP000261948">
    <property type="component" value="Unassembled WGS sequence"/>
</dbReference>
<dbReference type="AlphaFoldDB" id="A0A373FD91"/>
<keyword evidence="5" id="KW-0777">Teichoic acid biosynthesis</keyword>
<dbReference type="PANTHER" id="PTHR37316:SF3">
    <property type="entry name" value="TEICHOIC ACID GLYCEROL-PHOSPHATE TRANSFERASE"/>
    <property type="match status" value="1"/>
</dbReference>
<protein>
    <recommendedName>
        <fullName evidence="9">CDP-glycerol:poly(Glycerophosphate) glycerophosphotransferase</fullName>
    </recommendedName>
</protein>
<accession>A0A373FD91</accession>
<dbReference type="PANTHER" id="PTHR37316">
    <property type="entry name" value="TEICHOIC ACID GLYCEROL-PHOSPHATE PRIMASE"/>
    <property type="match status" value="1"/>
</dbReference>
<reference evidence="7 8" key="1">
    <citation type="submission" date="2018-08" db="EMBL/GenBank/DDBJ databases">
        <title>Comamonas testosteroni strain SWCO2.</title>
        <authorList>
            <person name="Jiang N."/>
            <person name="Zhang X.Z."/>
        </authorList>
    </citation>
    <scope>NUCLEOTIDE SEQUENCE [LARGE SCALE GENOMIC DNA]</scope>
    <source>
        <strain evidence="7 8">SWCO2</strain>
    </source>
</reference>
<dbReference type="GO" id="GO:0047355">
    <property type="term" value="F:CDP-glycerol glycerophosphotransferase activity"/>
    <property type="evidence" value="ECO:0007669"/>
    <property type="project" value="InterPro"/>
</dbReference>
<dbReference type="InterPro" id="IPR043148">
    <property type="entry name" value="TagF_C"/>
</dbReference>
<comment type="subcellular location">
    <subcellularLocation>
        <location evidence="1">Cell membrane</location>
        <topology evidence="1">Peripheral membrane protein</topology>
    </subcellularLocation>
</comment>
<organism evidence="7 8">
    <name type="scientific">Comamonas testosteroni</name>
    <name type="common">Pseudomonas testosteroni</name>
    <dbReference type="NCBI Taxonomy" id="285"/>
    <lineage>
        <taxon>Bacteria</taxon>
        <taxon>Pseudomonadati</taxon>
        <taxon>Pseudomonadota</taxon>
        <taxon>Betaproteobacteria</taxon>
        <taxon>Burkholderiales</taxon>
        <taxon>Comamonadaceae</taxon>
        <taxon>Comamonas</taxon>
    </lineage>
</organism>
<dbReference type="InterPro" id="IPR043149">
    <property type="entry name" value="TagF_N"/>
</dbReference>
<keyword evidence="3" id="KW-1003">Cell membrane</keyword>
<dbReference type="GO" id="GO:0005886">
    <property type="term" value="C:plasma membrane"/>
    <property type="evidence" value="ECO:0007669"/>
    <property type="project" value="UniProtKB-SubCell"/>
</dbReference>
<evidence type="ECO:0000256" key="3">
    <source>
        <dbReference type="ARBA" id="ARBA00022475"/>
    </source>
</evidence>
<proteinExistence type="inferred from homology"/>
<keyword evidence="4" id="KW-0808">Transferase</keyword>
<gene>
    <name evidence="7" type="ORF">DZC30_18290</name>
</gene>
<evidence type="ECO:0000256" key="5">
    <source>
        <dbReference type="ARBA" id="ARBA00022944"/>
    </source>
</evidence>
<comment type="similarity">
    <text evidence="2">Belongs to the CDP-glycerol glycerophosphotransferase family.</text>
</comment>
<dbReference type="Gene3D" id="3.40.50.11820">
    <property type="match status" value="1"/>
</dbReference>
<dbReference type="Pfam" id="PF04464">
    <property type="entry name" value="Glyphos_transf"/>
    <property type="match status" value="1"/>
</dbReference>
<dbReference type="EMBL" id="QURR01000028">
    <property type="protein sequence ID" value="RGE41379.1"/>
    <property type="molecule type" value="Genomic_DNA"/>
</dbReference>
<evidence type="ECO:0000256" key="4">
    <source>
        <dbReference type="ARBA" id="ARBA00022679"/>
    </source>
</evidence>
<evidence type="ECO:0000313" key="7">
    <source>
        <dbReference type="EMBL" id="RGE41379.1"/>
    </source>
</evidence>